<proteinExistence type="predicted"/>
<dbReference type="AlphaFoldDB" id="A0A0X3ARU8"/>
<evidence type="ECO:0000313" key="2">
    <source>
        <dbReference type="Proteomes" id="UP000182761"/>
    </source>
</evidence>
<dbReference type="STRING" id="1586267.GCA_001418685_02053"/>
<evidence type="ECO:0000313" key="1">
    <source>
        <dbReference type="EMBL" id="CVK17190.1"/>
    </source>
</evidence>
<name>A0A0X3ARU8_9FLAO</name>
<dbReference type="EMBL" id="FCOR01000020">
    <property type="protein sequence ID" value="CVK17190.1"/>
    <property type="molecule type" value="Genomic_DNA"/>
</dbReference>
<reference evidence="1 2" key="1">
    <citation type="submission" date="2016-01" db="EMBL/GenBank/DDBJ databases">
        <authorList>
            <person name="McClelland M."/>
            <person name="Jain A."/>
            <person name="Saraogi P."/>
            <person name="Mendelson R."/>
            <person name="Westerman R."/>
            <person name="SanMiguel P."/>
            <person name="Csonka L."/>
        </authorList>
    </citation>
    <scope>NUCLEOTIDE SEQUENCE [LARGE SCALE GENOMIC DNA]</scope>
    <source>
        <strain evidence="1 2">R-53146</strain>
    </source>
</reference>
<sequence>MLKWEICYNPVTIGELISENGVLNKICRLYSIAEDKACHADWTSWFFASPFKKLTSLEVYGAHVMALNGNLLDEEGKMFKIFQVLSIKQSAEILRSYVIEKENNDRVWKAKQILSQLTLTSKTEDKIRQEKEEILRNYCEIIFKELQDIGYTDKATYLYPIIKDKIKISKQLAKRLYRYQAYLFLKKIKNKKDIKESKLFDVGFLKNPSNIEDLKKKIITGIPVEFVKQQCRDIVVSKYLKKFNSYQSLLSELKKLENQ</sequence>
<keyword evidence="2" id="KW-1185">Reference proteome</keyword>
<organism evidence="1 2">
    <name type="scientific">Apibacter mensalis</name>
    <dbReference type="NCBI Taxonomy" id="1586267"/>
    <lineage>
        <taxon>Bacteria</taxon>
        <taxon>Pseudomonadati</taxon>
        <taxon>Bacteroidota</taxon>
        <taxon>Flavobacteriia</taxon>
        <taxon>Flavobacteriales</taxon>
        <taxon>Weeksellaceae</taxon>
        <taxon>Apibacter</taxon>
    </lineage>
</organism>
<accession>A0A0X3ARU8</accession>
<dbReference type="RefSeq" id="WP_055426351.1">
    <property type="nucleotide sequence ID" value="NZ_FCOR01000020.1"/>
</dbReference>
<gene>
    <name evidence="1" type="ORF">Ga0061079_1205</name>
</gene>
<dbReference type="Proteomes" id="UP000182761">
    <property type="component" value="Unassembled WGS sequence"/>
</dbReference>
<protein>
    <submittedName>
        <fullName evidence="1">Uncharacterized protein</fullName>
    </submittedName>
</protein>